<comment type="caution">
    <text evidence="2">The sequence shown here is derived from an EMBL/GenBank/DDBJ whole genome shotgun (WGS) entry which is preliminary data.</text>
</comment>
<dbReference type="EMBL" id="BAAARV010000031">
    <property type="protein sequence ID" value="GAA2351802.1"/>
    <property type="molecule type" value="Genomic_DNA"/>
</dbReference>
<organism evidence="2 3">
    <name type="scientific">Dactylosporangium salmoneum</name>
    <dbReference type="NCBI Taxonomy" id="53361"/>
    <lineage>
        <taxon>Bacteria</taxon>
        <taxon>Bacillati</taxon>
        <taxon>Actinomycetota</taxon>
        <taxon>Actinomycetes</taxon>
        <taxon>Micromonosporales</taxon>
        <taxon>Micromonosporaceae</taxon>
        <taxon>Dactylosporangium</taxon>
    </lineage>
</organism>
<keyword evidence="3" id="KW-1185">Reference proteome</keyword>
<dbReference type="Proteomes" id="UP001501444">
    <property type="component" value="Unassembled WGS sequence"/>
</dbReference>
<proteinExistence type="predicted"/>
<evidence type="ECO:0000313" key="2">
    <source>
        <dbReference type="EMBL" id="GAA2351802.1"/>
    </source>
</evidence>
<evidence type="ECO:0000259" key="1">
    <source>
        <dbReference type="Pfam" id="PF14280"/>
    </source>
</evidence>
<gene>
    <name evidence="2" type="ORF">GCM10010170_042130</name>
</gene>
<accession>A0ABN3GHL0</accession>
<name>A0ABN3GHL0_9ACTN</name>
<feature type="domain" description="DUF4365" evidence="1">
    <location>
        <begin position="12"/>
        <end position="148"/>
    </location>
</feature>
<sequence>MRASKQEQTGTAGANEVAANFERIGWGVARNSEHDLGADLFLMVRDHRLVDLGVVVGAQVKAGPSFFREPKRDHDGAVVGWWFREPDRDHFDWWLAHRLRHFIVLHDLGTRTSYWAPITKETVESTGVGAKVFVPAANVVDAGCADALFADALRSCLIWGV</sequence>
<evidence type="ECO:0000313" key="3">
    <source>
        <dbReference type="Proteomes" id="UP001501444"/>
    </source>
</evidence>
<dbReference type="Pfam" id="PF14280">
    <property type="entry name" value="DUF4365"/>
    <property type="match status" value="1"/>
</dbReference>
<dbReference type="InterPro" id="IPR025375">
    <property type="entry name" value="DUF4365"/>
</dbReference>
<protein>
    <recommendedName>
        <fullName evidence="1">DUF4365 domain-containing protein</fullName>
    </recommendedName>
</protein>
<reference evidence="3" key="1">
    <citation type="journal article" date="2019" name="Int. J. Syst. Evol. Microbiol.">
        <title>The Global Catalogue of Microorganisms (GCM) 10K type strain sequencing project: providing services to taxonomists for standard genome sequencing and annotation.</title>
        <authorList>
            <consortium name="The Broad Institute Genomics Platform"/>
            <consortium name="The Broad Institute Genome Sequencing Center for Infectious Disease"/>
            <person name="Wu L."/>
            <person name="Ma J."/>
        </authorList>
    </citation>
    <scope>NUCLEOTIDE SEQUENCE [LARGE SCALE GENOMIC DNA]</scope>
    <source>
        <strain evidence="3">JCM 3272</strain>
    </source>
</reference>